<evidence type="ECO:0000313" key="1">
    <source>
        <dbReference type="EMBL" id="KAJ8867052.1"/>
    </source>
</evidence>
<accession>A0ABQ9G3K2</accession>
<dbReference type="EMBL" id="JARBHB010000016">
    <property type="protein sequence ID" value="KAJ8867052.1"/>
    <property type="molecule type" value="Genomic_DNA"/>
</dbReference>
<gene>
    <name evidence="1" type="ORF">PR048_032914</name>
</gene>
<evidence type="ECO:0000313" key="2">
    <source>
        <dbReference type="Proteomes" id="UP001159363"/>
    </source>
</evidence>
<organism evidence="1 2">
    <name type="scientific">Dryococelus australis</name>
    <dbReference type="NCBI Taxonomy" id="614101"/>
    <lineage>
        <taxon>Eukaryota</taxon>
        <taxon>Metazoa</taxon>
        <taxon>Ecdysozoa</taxon>
        <taxon>Arthropoda</taxon>
        <taxon>Hexapoda</taxon>
        <taxon>Insecta</taxon>
        <taxon>Pterygota</taxon>
        <taxon>Neoptera</taxon>
        <taxon>Polyneoptera</taxon>
        <taxon>Phasmatodea</taxon>
        <taxon>Verophasmatodea</taxon>
        <taxon>Anareolatae</taxon>
        <taxon>Phasmatidae</taxon>
        <taxon>Eurycanthinae</taxon>
        <taxon>Dryococelus</taxon>
    </lineage>
</organism>
<comment type="caution">
    <text evidence="1">The sequence shown here is derived from an EMBL/GenBank/DDBJ whole genome shotgun (WGS) entry which is preliminary data.</text>
</comment>
<sequence>MLDSELFSPAENFLDQVIEVDNLTTKILKVLRIIQLENDACIEEQHDERLQLSEQEQHWENIGVRLRTELKEAKQQLQQGVHELQDTRVQL</sequence>
<dbReference type="Proteomes" id="UP001159363">
    <property type="component" value="Chromosome 15"/>
</dbReference>
<reference evidence="1 2" key="1">
    <citation type="submission" date="2023-02" db="EMBL/GenBank/DDBJ databases">
        <title>LHISI_Scaffold_Assembly.</title>
        <authorList>
            <person name="Stuart O.P."/>
            <person name="Cleave R."/>
            <person name="Magrath M.J.L."/>
            <person name="Mikheyev A.S."/>
        </authorList>
    </citation>
    <scope>NUCLEOTIDE SEQUENCE [LARGE SCALE GENOMIC DNA]</scope>
    <source>
        <strain evidence="1">Daus_M_001</strain>
        <tissue evidence="1">Leg muscle</tissue>
    </source>
</reference>
<proteinExistence type="predicted"/>
<name>A0ABQ9G3K2_9NEOP</name>
<protein>
    <submittedName>
        <fullName evidence="1">Uncharacterized protein</fullName>
    </submittedName>
</protein>
<keyword evidence="2" id="KW-1185">Reference proteome</keyword>